<feature type="domain" description="YCII-related" evidence="2">
    <location>
        <begin position="9"/>
        <end position="103"/>
    </location>
</feature>
<dbReference type="EMBL" id="PJMY01000003">
    <property type="protein sequence ID" value="PKV97138.1"/>
    <property type="molecule type" value="Genomic_DNA"/>
</dbReference>
<dbReference type="Pfam" id="PF03795">
    <property type="entry name" value="YCII"/>
    <property type="match status" value="1"/>
</dbReference>
<proteinExistence type="inferred from homology"/>
<sequence length="112" mass="11851">MPQYLLGIYQPDSGAPEPEVLADIAARLEAVTDEMKAAGAWVFSGGLHPAAAAKVVRASGDDVLYTDGPFAEGKEHLGGFTIVTAPDSAAATDWARRISEITTLPVEVREFH</sequence>
<dbReference type="SUPFAM" id="SSF54909">
    <property type="entry name" value="Dimeric alpha+beta barrel"/>
    <property type="match status" value="1"/>
</dbReference>
<dbReference type="AlphaFoldDB" id="A0A2N3WTD9"/>
<protein>
    <recommendedName>
        <fullName evidence="2">YCII-related domain-containing protein</fullName>
    </recommendedName>
</protein>
<dbReference type="EMBL" id="JACJHR010000013">
    <property type="protein sequence ID" value="MBB2499885.1"/>
    <property type="molecule type" value="Genomic_DNA"/>
</dbReference>
<evidence type="ECO:0000256" key="1">
    <source>
        <dbReference type="ARBA" id="ARBA00007689"/>
    </source>
</evidence>
<dbReference type="OrthoDB" id="668782at2"/>
<reference evidence="4 5" key="1">
    <citation type="submission" date="2017-12" db="EMBL/GenBank/DDBJ databases">
        <title>Sequencing the genomes of 1000 Actinobacteria strains.</title>
        <authorList>
            <person name="Klenk H.-P."/>
        </authorList>
    </citation>
    <scope>NUCLEOTIDE SEQUENCE [LARGE SCALE GENOMIC DNA]</scope>
    <source>
        <strain evidence="4 5">DSM 45165</strain>
    </source>
</reference>
<gene>
    <name evidence="4" type="ORF">ATK30_8108</name>
    <name evidence="3" type="ORF">H5411_12210</name>
</gene>
<dbReference type="PANTHER" id="PTHR35174">
    <property type="entry name" value="BLL7171 PROTEIN-RELATED"/>
    <property type="match status" value="1"/>
</dbReference>
<evidence type="ECO:0000313" key="3">
    <source>
        <dbReference type="EMBL" id="MBB2499885.1"/>
    </source>
</evidence>
<evidence type="ECO:0000313" key="4">
    <source>
        <dbReference type="EMBL" id="PKV97138.1"/>
    </source>
</evidence>
<organism evidence="4 5">
    <name type="scientific">Amycolatopsis echigonensis</name>
    <dbReference type="NCBI Taxonomy" id="2576905"/>
    <lineage>
        <taxon>Bacteria</taxon>
        <taxon>Bacillati</taxon>
        <taxon>Actinomycetota</taxon>
        <taxon>Actinomycetes</taxon>
        <taxon>Pseudonocardiales</taxon>
        <taxon>Pseudonocardiaceae</taxon>
        <taxon>Amycolatopsis</taxon>
    </lineage>
</organism>
<dbReference type="InterPro" id="IPR005545">
    <property type="entry name" value="YCII"/>
</dbReference>
<reference evidence="3 6" key="2">
    <citation type="submission" date="2020-08" db="EMBL/GenBank/DDBJ databases">
        <title>Amycolatopsis echigonensis JCM 21831.</title>
        <authorList>
            <person name="Tedsree N."/>
            <person name="Kuncharoen N."/>
            <person name="Likhitwitayawuid K."/>
            <person name="Tanasupawat S."/>
        </authorList>
    </citation>
    <scope>NUCLEOTIDE SEQUENCE [LARGE SCALE GENOMIC DNA]</scope>
    <source>
        <strain evidence="3 6">JCM 21831</strain>
    </source>
</reference>
<dbReference type="Gene3D" id="3.30.70.1060">
    <property type="entry name" value="Dimeric alpha+beta barrel"/>
    <property type="match status" value="1"/>
</dbReference>
<dbReference type="Proteomes" id="UP000550260">
    <property type="component" value="Unassembled WGS sequence"/>
</dbReference>
<comment type="similarity">
    <text evidence="1">Belongs to the YciI family.</text>
</comment>
<accession>A0A8E1VX08</accession>
<evidence type="ECO:0000313" key="5">
    <source>
        <dbReference type="Proteomes" id="UP000233750"/>
    </source>
</evidence>
<comment type="caution">
    <text evidence="4">The sequence shown here is derived from an EMBL/GenBank/DDBJ whole genome shotgun (WGS) entry which is preliminary data.</text>
</comment>
<evidence type="ECO:0000313" key="6">
    <source>
        <dbReference type="Proteomes" id="UP000550260"/>
    </source>
</evidence>
<evidence type="ECO:0000259" key="2">
    <source>
        <dbReference type="Pfam" id="PF03795"/>
    </source>
</evidence>
<accession>A0A2N3WTD9</accession>
<dbReference type="InterPro" id="IPR011008">
    <property type="entry name" value="Dimeric_a/b-barrel"/>
</dbReference>
<dbReference type="RefSeq" id="WP_101439899.1">
    <property type="nucleotide sequence ID" value="NZ_JACJHR010000013.1"/>
</dbReference>
<keyword evidence="5" id="KW-1185">Reference proteome</keyword>
<dbReference type="PANTHER" id="PTHR35174:SF3">
    <property type="entry name" value="BLL7171 PROTEIN"/>
    <property type="match status" value="1"/>
</dbReference>
<name>A0A2N3WTD9_9PSEU</name>
<dbReference type="Proteomes" id="UP000233750">
    <property type="component" value="Unassembled WGS sequence"/>
</dbReference>